<dbReference type="GO" id="GO:0008270">
    <property type="term" value="F:zinc ion binding"/>
    <property type="evidence" value="ECO:0007669"/>
    <property type="project" value="UniProtKB-KW"/>
</dbReference>
<keyword evidence="15" id="KW-1185">Reference proteome</keyword>
<dbReference type="SUPFAM" id="SSF57667">
    <property type="entry name" value="beta-beta-alpha zinc fingers"/>
    <property type="match status" value="3"/>
</dbReference>
<evidence type="ECO:0000313" key="14">
    <source>
        <dbReference type="EMBL" id="KAG2464398.1"/>
    </source>
</evidence>
<sequence>MERVSSAGAFPEQFASFRAALEAALCEFIRSVDERFIEFQLAKEKEIEILKLELETCRRKLYQADGDDLSRPPKDRRTTEAATTDRLGVQQCTLNGQSTEYNEQMDRRGLSIRSAEHNVPESRNASLRSRRNIQGLPEKSIEDVVPSGGPLEMDCVTETMEMGSLRSAAGTSEYSCQDDDEEIVCGILENNMEQVPVNIKNEEGFIAIKEEACEAEPIVSYAVILSNSNNKAHLDALQRSMPSMEHVHGCAGDIVDKPYQCTQCEKAFSVSSNLILHLRTHTQEKPYRCDECGKTFSQSAHFAVHQRIHTGHRPYRCSECGKTFALDSILKKHMRIHTGDKPYRCLECGKTFNQSTHLSLHMRIHTGDKPYQCLECGKMFSRNSNLKDHQRVHTGEKRYTCTECNQVFTWLGQLKKHMNIHESEKPY</sequence>
<organism evidence="14 15">
    <name type="scientific">Polypterus senegalus</name>
    <name type="common">Senegal bichir</name>
    <dbReference type="NCBI Taxonomy" id="55291"/>
    <lineage>
        <taxon>Eukaryota</taxon>
        <taxon>Metazoa</taxon>
        <taxon>Chordata</taxon>
        <taxon>Craniata</taxon>
        <taxon>Vertebrata</taxon>
        <taxon>Euteleostomi</taxon>
        <taxon>Actinopterygii</taxon>
        <taxon>Polypteriformes</taxon>
        <taxon>Polypteridae</taxon>
        <taxon>Polypterus</taxon>
    </lineage>
</organism>
<feature type="non-terminal residue" evidence="14">
    <location>
        <position position="1"/>
    </location>
</feature>
<feature type="domain" description="C2H2-type" evidence="13">
    <location>
        <begin position="315"/>
        <end position="342"/>
    </location>
</feature>
<accession>A0A8X8BNB4</accession>
<reference evidence="14 15" key="1">
    <citation type="journal article" date="2021" name="Cell">
        <title>Tracing the genetic footprints of vertebrate landing in non-teleost ray-finned fishes.</title>
        <authorList>
            <person name="Bi X."/>
            <person name="Wang K."/>
            <person name="Yang L."/>
            <person name="Pan H."/>
            <person name="Jiang H."/>
            <person name="Wei Q."/>
            <person name="Fang M."/>
            <person name="Yu H."/>
            <person name="Zhu C."/>
            <person name="Cai Y."/>
            <person name="He Y."/>
            <person name="Gan X."/>
            <person name="Zeng H."/>
            <person name="Yu D."/>
            <person name="Zhu Y."/>
            <person name="Jiang H."/>
            <person name="Qiu Q."/>
            <person name="Yang H."/>
            <person name="Zhang Y.E."/>
            <person name="Wang W."/>
            <person name="Zhu M."/>
            <person name="He S."/>
            <person name="Zhang G."/>
        </authorList>
    </citation>
    <scope>NUCLEOTIDE SEQUENCE [LARGE SCALE GENOMIC DNA]</scope>
    <source>
        <strain evidence="14">Bchr_013</strain>
    </source>
</reference>
<keyword evidence="7" id="KW-0862">Zinc</keyword>
<keyword evidence="6 12" id="KW-0863">Zinc-finger</keyword>
<dbReference type="GO" id="GO:0003677">
    <property type="term" value="F:DNA binding"/>
    <property type="evidence" value="ECO:0007669"/>
    <property type="project" value="UniProtKB-KW"/>
</dbReference>
<dbReference type="Proteomes" id="UP000886611">
    <property type="component" value="Unassembled WGS sequence"/>
</dbReference>
<keyword evidence="8" id="KW-0805">Transcription regulation</keyword>
<keyword evidence="11" id="KW-0539">Nucleus</keyword>
<dbReference type="PANTHER" id="PTHR16515:SF66">
    <property type="entry name" value="C2H2-TYPE DOMAIN-CONTAINING PROTEIN"/>
    <property type="match status" value="1"/>
</dbReference>
<dbReference type="PROSITE" id="PS50157">
    <property type="entry name" value="ZINC_FINGER_C2H2_2"/>
    <property type="match status" value="6"/>
</dbReference>
<dbReference type="EMBL" id="JAATIS010003638">
    <property type="protein sequence ID" value="KAG2464398.1"/>
    <property type="molecule type" value="Genomic_DNA"/>
</dbReference>
<dbReference type="FunFam" id="3.30.160.60:FF:002090">
    <property type="entry name" value="Zinc finger protein 473"/>
    <property type="match status" value="1"/>
</dbReference>
<evidence type="ECO:0000256" key="11">
    <source>
        <dbReference type="ARBA" id="ARBA00023242"/>
    </source>
</evidence>
<dbReference type="InterPro" id="IPR036236">
    <property type="entry name" value="Znf_C2H2_sf"/>
</dbReference>
<gene>
    <name evidence="14" type="primary">Znf3_18</name>
    <name evidence="14" type="ORF">GTO96_0002460</name>
</gene>
<dbReference type="SMART" id="SM00355">
    <property type="entry name" value="ZnF_C2H2"/>
    <property type="match status" value="6"/>
</dbReference>
<dbReference type="InterPro" id="IPR050331">
    <property type="entry name" value="Zinc_finger"/>
</dbReference>
<dbReference type="FunFam" id="3.30.160.60:FF:001997">
    <property type="entry name" value="Uncharacterized protein"/>
    <property type="match status" value="1"/>
</dbReference>
<comment type="subcellular location">
    <subcellularLocation>
        <location evidence="1">Nucleus</location>
    </subcellularLocation>
</comment>
<comment type="caution">
    <text evidence="14">The sequence shown here is derived from an EMBL/GenBank/DDBJ whole genome shotgun (WGS) entry which is preliminary data.</text>
</comment>
<evidence type="ECO:0000313" key="15">
    <source>
        <dbReference type="Proteomes" id="UP000886611"/>
    </source>
</evidence>
<feature type="non-terminal residue" evidence="14">
    <location>
        <position position="427"/>
    </location>
</feature>
<evidence type="ECO:0000256" key="5">
    <source>
        <dbReference type="ARBA" id="ARBA00022737"/>
    </source>
</evidence>
<dbReference type="PANTHER" id="PTHR16515">
    <property type="entry name" value="PR DOMAIN ZINC FINGER PROTEIN"/>
    <property type="match status" value="1"/>
</dbReference>
<dbReference type="OrthoDB" id="9622403at2759"/>
<dbReference type="FunFam" id="3.30.160.60:FF:000540">
    <property type="entry name" value="zinc finger protein 263 isoform X1"/>
    <property type="match status" value="1"/>
</dbReference>
<evidence type="ECO:0000256" key="7">
    <source>
        <dbReference type="ARBA" id="ARBA00022833"/>
    </source>
</evidence>
<evidence type="ECO:0000256" key="9">
    <source>
        <dbReference type="ARBA" id="ARBA00023125"/>
    </source>
</evidence>
<evidence type="ECO:0000256" key="6">
    <source>
        <dbReference type="ARBA" id="ARBA00022771"/>
    </source>
</evidence>
<evidence type="ECO:0000256" key="10">
    <source>
        <dbReference type="ARBA" id="ARBA00023163"/>
    </source>
</evidence>
<dbReference type="AlphaFoldDB" id="A0A8X8BNB4"/>
<feature type="domain" description="C2H2-type" evidence="13">
    <location>
        <begin position="259"/>
        <end position="286"/>
    </location>
</feature>
<dbReference type="GO" id="GO:0005634">
    <property type="term" value="C:nucleus"/>
    <property type="evidence" value="ECO:0007669"/>
    <property type="project" value="UniProtKB-SubCell"/>
</dbReference>
<dbReference type="FunFam" id="3.30.160.60:FF:002075">
    <property type="entry name" value="zinc finger protein 646"/>
    <property type="match status" value="1"/>
</dbReference>
<keyword evidence="3" id="KW-0597">Phosphoprotein</keyword>
<evidence type="ECO:0000256" key="1">
    <source>
        <dbReference type="ARBA" id="ARBA00004123"/>
    </source>
</evidence>
<protein>
    <submittedName>
        <fullName evidence="14">ZNF3 protein</fullName>
    </submittedName>
</protein>
<feature type="domain" description="C2H2-type" evidence="13">
    <location>
        <begin position="343"/>
        <end position="370"/>
    </location>
</feature>
<evidence type="ECO:0000256" key="2">
    <source>
        <dbReference type="ARBA" id="ARBA00006991"/>
    </source>
</evidence>
<dbReference type="GO" id="GO:0010468">
    <property type="term" value="P:regulation of gene expression"/>
    <property type="evidence" value="ECO:0007669"/>
    <property type="project" value="TreeGrafter"/>
</dbReference>
<proteinExistence type="inferred from homology"/>
<name>A0A8X8BNB4_POLSE</name>
<dbReference type="FunFam" id="3.30.160.60:FF:000264">
    <property type="entry name" value="Zinc finger protein 236"/>
    <property type="match status" value="1"/>
</dbReference>
<feature type="domain" description="C2H2-type" evidence="13">
    <location>
        <begin position="371"/>
        <end position="398"/>
    </location>
</feature>
<keyword evidence="4" id="KW-0479">Metal-binding</keyword>
<dbReference type="PROSITE" id="PS00028">
    <property type="entry name" value="ZINC_FINGER_C2H2_1"/>
    <property type="match status" value="6"/>
</dbReference>
<keyword evidence="10" id="KW-0804">Transcription</keyword>
<keyword evidence="9" id="KW-0238">DNA-binding</keyword>
<keyword evidence="5" id="KW-0677">Repeat</keyword>
<evidence type="ECO:0000256" key="8">
    <source>
        <dbReference type="ARBA" id="ARBA00023015"/>
    </source>
</evidence>
<evidence type="ECO:0000256" key="12">
    <source>
        <dbReference type="PROSITE-ProRule" id="PRU00042"/>
    </source>
</evidence>
<evidence type="ECO:0000256" key="3">
    <source>
        <dbReference type="ARBA" id="ARBA00022553"/>
    </source>
</evidence>
<dbReference type="Pfam" id="PF00096">
    <property type="entry name" value="zf-C2H2"/>
    <property type="match status" value="6"/>
</dbReference>
<evidence type="ECO:0000259" key="13">
    <source>
        <dbReference type="PROSITE" id="PS50157"/>
    </source>
</evidence>
<dbReference type="Gene3D" id="3.30.160.60">
    <property type="entry name" value="Classic Zinc Finger"/>
    <property type="match status" value="6"/>
</dbReference>
<dbReference type="FunFam" id="3.30.160.60:FF:002343">
    <property type="entry name" value="Zinc finger protein 33A"/>
    <property type="match status" value="1"/>
</dbReference>
<comment type="similarity">
    <text evidence="2">Belongs to the krueppel C2H2-type zinc-finger protein family.</text>
</comment>
<evidence type="ECO:0000256" key="4">
    <source>
        <dbReference type="ARBA" id="ARBA00022723"/>
    </source>
</evidence>
<dbReference type="InterPro" id="IPR013087">
    <property type="entry name" value="Znf_C2H2_type"/>
</dbReference>
<feature type="domain" description="C2H2-type" evidence="13">
    <location>
        <begin position="399"/>
        <end position="426"/>
    </location>
</feature>
<feature type="domain" description="C2H2-type" evidence="13">
    <location>
        <begin position="287"/>
        <end position="314"/>
    </location>
</feature>